<evidence type="ECO:0000256" key="3">
    <source>
        <dbReference type="ARBA" id="ARBA00022989"/>
    </source>
</evidence>
<dbReference type="InterPro" id="IPR000412">
    <property type="entry name" value="ABC_2_transport"/>
</dbReference>
<evidence type="ECO:0000259" key="7">
    <source>
        <dbReference type="PROSITE" id="PS51012"/>
    </source>
</evidence>
<dbReference type="AlphaFoldDB" id="A0A4U3MJX5"/>
<evidence type="ECO:0000256" key="2">
    <source>
        <dbReference type="ARBA" id="ARBA00022692"/>
    </source>
</evidence>
<feature type="transmembrane region" description="Helical" evidence="6">
    <location>
        <begin position="156"/>
        <end position="176"/>
    </location>
</feature>
<feature type="transmembrane region" description="Helical" evidence="6">
    <location>
        <begin position="126"/>
        <end position="149"/>
    </location>
</feature>
<feature type="transmembrane region" description="Helical" evidence="6">
    <location>
        <begin position="19"/>
        <end position="39"/>
    </location>
</feature>
<proteinExistence type="inferred from homology"/>
<dbReference type="EMBL" id="SZQA01000008">
    <property type="protein sequence ID" value="TKK89019.1"/>
    <property type="molecule type" value="Genomic_DNA"/>
</dbReference>
<feature type="transmembrane region" description="Helical" evidence="6">
    <location>
        <begin position="51"/>
        <end position="72"/>
    </location>
</feature>
<dbReference type="InterPro" id="IPR051328">
    <property type="entry name" value="T7SS_ABC-Transporter"/>
</dbReference>
<dbReference type="GO" id="GO:0046677">
    <property type="term" value="P:response to antibiotic"/>
    <property type="evidence" value="ECO:0007669"/>
    <property type="project" value="UniProtKB-KW"/>
</dbReference>
<dbReference type="PANTHER" id="PTHR43077:SF10">
    <property type="entry name" value="TRANSPORT PERMEASE PROTEIN"/>
    <property type="match status" value="1"/>
</dbReference>
<keyword evidence="5" id="KW-0046">Antibiotic resistance</keyword>
<keyword evidence="4 6" id="KW-0472">Membrane</keyword>
<reference evidence="8 9" key="1">
    <citation type="submission" date="2019-04" db="EMBL/GenBank/DDBJ databases">
        <title>Herbidospora sp. NEAU-GS14.nov., a novel actinomycete isolated from soil.</title>
        <authorList>
            <person name="Han L."/>
        </authorList>
    </citation>
    <scope>NUCLEOTIDE SEQUENCE [LARGE SCALE GENOMIC DNA]</scope>
    <source>
        <strain evidence="8 9">NEAU-GS14</strain>
    </source>
</reference>
<evidence type="ECO:0000313" key="9">
    <source>
        <dbReference type="Proteomes" id="UP000308705"/>
    </source>
</evidence>
<keyword evidence="2 6" id="KW-0812">Transmembrane</keyword>
<comment type="caution">
    <text evidence="8">The sequence shown here is derived from an EMBL/GenBank/DDBJ whole genome shotgun (WGS) entry which is preliminary data.</text>
</comment>
<comment type="similarity">
    <text evidence="6">Belongs to the ABC-2 integral membrane protein family.</text>
</comment>
<comment type="subcellular location">
    <subcellularLocation>
        <location evidence="6">Cell membrane</location>
        <topology evidence="6">Multi-pass membrane protein</topology>
    </subcellularLocation>
    <subcellularLocation>
        <location evidence="1">Membrane</location>
        <topology evidence="1">Multi-pass membrane protein</topology>
    </subcellularLocation>
</comment>
<keyword evidence="6" id="KW-1003">Cell membrane</keyword>
<evidence type="ECO:0000256" key="5">
    <source>
        <dbReference type="ARBA" id="ARBA00023251"/>
    </source>
</evidence>
<evidence type="ECO:0000313" key="8">
    <source>
        <dbReference type="EMBL" id="TKK89019.1"/>
    </source>
</evidence>
<keyword evidence="3 6" id="KW-1133">Transmembrane helix</keyword>
<feature type="transmembrane region" description="Helical" evidence="6">
    <location>
        <begin position="101"/>
        <end position="120"/>
    </location>
</feature>
<name>A0A4U3MJX5_9ACTN</name>
<feature type="transmembrane region" description="Helical" evidence="6">
    <location>
        <begin position="211"/>
        <end position="230"/>
    </location>
</feature>
<dbReference type="InterPro" id="IPR047817">
    <property type="entry name" value="ABC2_TM_bact-type"/>
</dbReference>
<feature type="domain" description="ABC transmembrane type-2" evidence="7">
    <location>
        <begin position="15"/>
        <end position="237"/>
    </location>
</feature>
<dbReference type="PIRSF" id="PIRSF006648">
    <property type="entry name" value="DrrB"/>
    <property type="match status" value="1"/>
</dbReference>
<keyword evidence="6" id="KW-0813">Transport</keyword>
<dbReference type="PROSITE" id="PS51012">
    <property type="entry name" value="ABC_TM2"/>
    <property type="match status" value="1"/>
</dbReference>
<dbReference type="Proteomes" id="UP000308705">
    <property type="component" value="Unassembled WGS sequence"/>
</dbReference>
<evidence type="ECO:0000256" key="6">
    <source>
        <dbReference type="RuleBase" id="RU361157"/>
    </source>
</evidence>
<evidence type="ECO:0000256" key="1">
    <source>
        <dbReference type="ARBA" id="ARBA00004141"/>
    </source>
</evidence>
<dbReference type="Pfam" id="PF01061">
    <property type="entry name" value="ABC2_membrane"/>
    <property type="match status" value="1"/>
</dbReference>
<dbReference type="RefSeq" id="WP_137246940.1">
    <property type="nucleotide sequence ID" value="NZ_SZQA01000008.1"/>
</dbReference>
<keyword evidence="9" id="KW-1185">Reference proteome</keyword>
<dbReference type="OrthoDB" id="9255971at2"/>
<dbReference type="GO" id="GO:0043190">
    <property type="term" value="C:ATP-binding cassette (ABC) transporter complex"/>
    <property type="evidence" value="ECO:0007669"/>
    <property type="project" value="InterPro"/>
</dbReference>
<dbReference type="GO" id="GO:0140359">
    <property type="term" value="F:ABC-type transporter activity"/>
    <property type="evidence" value="ECO:0007669"/>
    <property type="project" value="InterPro"/>
</dbReference>
<gene>
    <name evidence="8" type="ORF">FDA94_10900</name>
</gene>
<protein>
    <recommendedName>
        <fullName evidence="6">Transport permease protein</fullName>
    </recommendedName>
</protein>
<dbReference type="InterPro" id="IPR013525">
    <property type="entry name" value="ABC2_TM"/>
</dbReference>
<accession>A0A4U3MJX5</accession>
<sequence length="239" mass="24967">MTAFVVAAHYLRETFRNRFVIVFGVVQPGLYLVFFGPVFTGSGVGTWDVLVPGLLMQLALLTCGLTGFNIVFDHRFGVLERLRVTPASRFALLVGRVLKDAVLLLVQAAVLLALAAAFGLRASVPGMVAGLALVIVMALGLAALSYVAALTLGDELFPPVAGTAVVPLLLLSGALLPMEGAPAWLDVASQATPFRHVVDALRSLFAGSTEGVGQAVVGVALFLAVALPLATRVFSRENA</sequence>
<evidence type="ECO:0000256" key="4">
    <source>
        <dbReference type="ARBA" id="ARBA00023136"/>
    </source>
</evidence>
<organism evidence="8 9">
    <name type="scientific">Herbidospora galbida</name>
    <dbReference type="NCBI Taxonomy" id="2575442"/>
    <lineage>
        <taxon>Bacteria</taxon>
        <taxon>Bacillati</taxon>
        <taxon>Actinomycetota</taxon>
        <taxon>Actinomycetes</taxon>
        <taxon>Streptosporangiales</taxon>
        <taxon>Streptosporangiaceae</taxon>
        <taxon>Herbidospora</taxon>
    </lineage>
</organism>
<dbReference type="PANTHER" id="PTHR43077">
    <property type="entry name" value="TRANSPORT PERMEASE YVFS-RELATED"/>
    <property type="match status" value="1"/>
</dbReference>